<protein>
    <submittedName>
        <fullName evidence="2">Diguanylate cyclase (GGDEF)-like protein</fullName>
    </submittedName>
</protein>
<dbReference type="GO" id="GO:1902201">
    <property type="term" value="P:negative regulation of bacterial-type flagellum-dependent cell motility"/>
    <property type="evidence" value="ECO:0007669"/>
    <property type="project" value="TreeGrafter"/>
</dbReference>
<dbReference type="InterPro" id="IPR043128">
    <property type="entry name" value="Rev_trsase/Diguanyl_cyclase"/>
</dbReference>
<gene>
    <name evidence="2" type="ORF">BDD39_002273</name>
</gene>
<dbReference type="Proteomes" id="UP000532769">
    <property type="component" value="Unassembled WGS sequence"/>
</dbReference>
<dbReference type="GO" id="GO:0005886">
    <property type="term" value="C:plasma membrane"/>
    <property type="evidence" value="ECO:0007669"/>
    <property type="project" value="TreeGrafter"/>
</dbReference>
<dbReference type="GO" id="GO:0052621">
    <property type="term" value="F:diguanylate cyclase activity"/>
    <property type="evidence" value="ECO:0007669"/>
    <property type="project" value="TreeGrafter"/>
</dbReference>
<dbReference type="NCBIfam" id="TIGR00254">
    <property type="entry name" value="GGDEF"/>
    <property type="match status" value="1"/>
</dbReference>
<dbReference type="InterPro" id="IPR029787">
    <property type="entry name" value="Nucleotide_cyclase"/>
</dbReference>
<keyword evidence="3" id="KW-1185">Reference proteome</keyword>
<reference evidence="2 3" key="1">
    <citation type="submission" date="2020-03" db="EMBL/GenBank/DDBJ databases">
        <title>Genomic Encyclopedia of Archaeal and Bacterial Type Strains, Phase II (KMG-II): from individual species to whole genera.</title>
        <authorList>
            <person name="Goeker M."/>
        </authorList>
    </citation>
    <scope>NUCLEOTIDE SEQUENCE [LARGE SCALE GENOMIC DNA]</scope>
    <source>
        <strain evidence="2 3">DSM 4749</strain>
    </source>
</reference>
<dbReference type="InterPro" id="IPR000160">
    <property type="entry name" value="GGDEF_dom"/>
</dbReference>
<dbReference type="FunFam" id="3.30.70.270:FF:000001">
    <property type="entry name" value="Diguanylate cyclase domain protein"/>
    <property type="match status" value="1"/>
</dbReference>
<name>A0A846MJG0_9BACL</name>
<dbReference type="PROSITE" id="PS50887">
    <property type="entry name" value="GGDEF"/>
    <property type="match status" value="1"/>
</dbReference>
<dbReference type="Gene3D" id="3.30.70.270">
    <property type="match status" value="1"/>
</dbReference>
<dbReference type="SUPFAM" id="SSF55073">
    <property type="entry name" value="Nucleotide cyclase"/>
    <property type="match status" value="1"/>
</dbReference>
<dbReference type="PANTHER" id="PTHR45138">
    <property type="entry name" value="REGULATORY COMPONENTS OF SENSORY TRANSDUCTION SYSTEM"/>
    <property type="match status" value="1"/>
</dbReference>
<dbReference type="SMART" id="SM00267">
    <property type="entry name" value="GGDEF"/>
    <property type="match status" value="1"/>
</dbReference>
<accession>A0A846MJG0</accession>
<dbReference type="CDD" id="cd01949">
    <property type="entry name" value="GGDEF"/>
    <property type="match status" value="1"/>
</dbReference>
<sequence length="139" mass="15752">MHHDAFGTFILVDIDNFKQINDTYGHQTGDEVLVQVANIIRTNIRSSDIGARWGGEELAVYLPKVSLATGISVAHRLAEKVRVETYPSVTISCGISYWKKNRREEADSLFKRADEALYMAKRAGKNCIFVKDYVHQYKA</sequence>
<dbReference type="PANTHER" id="PTHR45138:SF9">
    <property type="entry name" value="DIGUANYLATE CYCLASE DGCM-RELATED"/>
    <property type="match status" value="1"/>
</dbReference>
<proteinExistence type="predicted"/>
<dbReference type="InterPro" id="IPR050469">
    <property type="entry name" value="Diguanylate_Cyclase"/>
</dbReference>
<dbReference type="Pfam" id="PF00990">
    <property type="entry name" value="GGDEF"/>
    <property type="match status" value="1"/>
</dbReference>
<organism evidence="2 3">
    <name type="scientific">Saccharococcus thermophilus</name>
    <dbReference type="NCBI Taxonomy" id="29396"/>
    <lineage>
        <taxon>Bacteria</taxon>
        <taxon>Bacillati</taxon>
        <taxon>Bacillota</taxon>
        <taxon>Bacilli</taxon>
        <taxon>Bacillales</taxon>
        <taxon>Anoxybacillaceae</taxon>
        <taxon>Saccharococcus</taxon>
    </lineage>
</organism>
<evidence type="ECO:0000313" key="2">
    <source>
        <dbReference type="EMBL" id="NIK15763.1"/>
    </source>
</evidence>
<dbReference type="AlphaFoldDB" id="A0A846MJG0"/>
<feature type="domain" description="GGDEF" evidence="1">
    <location>
        <begin position="5"/>
        <end position="133"/>
    </location>
</feature>
<evidence type="ECO:0000259" key="1">
    <source>
        <dbReference type="PROSITE" id="PS50887"/>
    </source>
</evidence>
<dbReference type="EMBL" id="JAASRS010000001">
    <property type="protein sequence ID" value="NIK15763.1"/>
    <property type="molecule type" value="Genomic_DNA"/>
</dbReference>
<evidence type="ECO:0000313" key="3">
    <source>
        <dbReference type="Proteomes" id="UP000532769"/>
    </source>
</evidence>
<comment type="caution">
    <text evidence="2">The sequence shown here is derived from an EMBL/GenBank/DDBJ whole genome shotgun (WGS) entry which is preliminary data.</text>
</comment>
<dbReference type="GO" id="GO:0043709">
    <property type="term" value="P:cell adhesion involved in single-species biofilm formation"/>
    <property type="evidence" value="ECO:0007669"/>
    <property type="project" value="TreeGrafter"/>
</dbReference>